<evidence type="ECO:0000256" key="3">
    <source>
        <dbReference type="ARBA" id="ARBA00022692"/>
    </source>
</evidence>
<dbReference type="Gene3D" id="1.20.1740.10">
    <property type="entry name" value="Amino acid/polyamine transporter I"/>
    <property type="match status" value="1"/>
</dbReference>
<evidence type="ECO:0000256" key="6">
    <source>
        <dbReference type="SAM" id="Phobius"/>
    </source>
</evidence>
<dbReference type="OrthoDB" id="9804700at2"/>
<evidence type="ECO:0000256" key="4">
    <source>
        <dbReference type="ARBA" id="ARBA00022989"/>
    </source>
</evidence>
<feature type="transmembrane region" description="Helical" evidence="6">
    <location>
        <begin position="368"/>
        <end position="389"/>
    </location>
</feature>
<keyword evidence="4 6" id="KW-1133">Transmembrane helix</keyword>
<keyword evidence="2" id="KW-1003">Cell membrane</keyword>
<gene>
    <name evidence="7" type="ORF">OR16_37680</name>
</gene>
<reference evidence="7 8" key="1">
    <citation type="journal article" date="2012" name="J. Bacteriol.">
        <title>De Novo Genome Project of Cupriavidus basilensis OR16.</title>
        <authorList>
            <person name="Cserhati M."/>
            <person name="Kriszt B."/>
            <person name="Szoboszlay S."/>
            <person name="Toth A."/>
            <person name="Szabo I."/>
            <person name="Tancsics A."/>
            <person name="Nagy I."/>
            <person name="Horvath B."/>
            <person name="Nagy I."/>
            <person name="Kukolya J."/>
        </authorList>
    </citation>
    <scope>NUCLEOTIDE SEQUENCE [LARGE SCALE GENOMIC DNA]</scope>
    <source>
        <strain evidence="7 8">OR16</strain>
    </source>
</reference>
<feature type="transmembrane region" description="Helical" evidence="6">
    <location>
        <begin position="40"/>
        <end position="66"/>
    </location>
</feature>
<name>H1SGK9_9BURK</name>
<proteinExistence type="predicted"/>
<feature type="transmembrane region" description="Helical" evidence="6">
    <location>
        <begin position="86"/>
        <end position="112"/>
    </location>
</feature>
<dbReference type="PATRIC" id="fig|1127483.3.peg.7503"/>
<feature type="transmembrane region" description="Helical" evidence="6">
    <location>
        <begin position="132"/>
        <end position="149"/>
    </location>
</feature>
<comment type="subcellular location">
    <subcellularLocation>
        <location evidence="1">Cell membrane</location>
        <topology evidence="1">Multi-pass membrane protein</topology>
    </subcellularLocation>
</comment>
<dbReference type="InterPro" id="IPR002293">
    <property type="entry name" value="AA/rel_permease1"/>
</dbReference>
<dbReference type="PANTHER" id="PTHR42770">
    <property type="entry name" value="AMINO ACID TRANSPORTER-RELATED"/>
    <property type="match status" value="1"/>
</dbReference>
<feature type="transmembrane region" description="Helical" evidence="6">
    <location>
        <begin position="239"/>
        <end position="261"/>
    </location>
</feature>
<evidence type="ECO:0000313" key="8">
    <source>
        <dbReference type="Proteomes" id="UP000005808"/>
    </source>
</evidence>
<evidence type="ECO:0000256" key="2">
    <source>
        <dbReference type="ARBA" id="ARBA00022475"/>
    </source>
</evidence>
<sequence length="484" mass="50790">MDRDSPATLDAGALGLGESVVMGVAGTAPAFSLAATTATLVATVGALAPASLLYCGLIMFGVTLSYQQLNRLQPSAGACYTWASEIFHPVLGFFAGWTLLVASAVFMVSGTIPAATATLLLFDPVLAERPPVVTLVAAGWLLAVSVVVIKGIKLTSYTQVAMTLVELGVLAAIVLAALVRAPRPLAHPLSPAMLWPSGFTPQLFANGALVALFFFWGWDVTANLTEETRDPAHAPGRGALTAMVIVLALFMTFVIACQAVLSDQEIRSAGTNIVFALATRLFPRPWNYLAVLAVMLSTVGTLETSILQFTRTLYAKGRDGLLHPRYAELHRTWRTPWVATAVIASFGLLLLALSAYVNSVGQIIQDSVNAIGFQVAFYYGLAGFACAWHCRRGAARAPGKLLLLVLWPACSAAFLWFMGLYSIPSFDLATRVVALGGIAVGAVPLLCSAPNTACASACGGIGKALCCAACAASSKRVSQASFNR</sequence>
<feature type="transmembrane region" description="Helical" evidence="6">
    <location>
        <begin position="428"/>
        <end position="447"/>
    </location>
</feature>
<dbReference type="EMBL" id="AHJE01000133">
    <property type="protein sequence ID" value="EHP38335.1"/>
    <property type="molecule type" value="Genomic_DNA"/>
</dbReference>
<dbReference type="Proteomes" id="UP000005808">
    <property type="component" value="Unassembled WGS sequence"/>
</dbReference>
<feature type="transmembrane region" description="Helical" evidence="6">
    <location>
        <begin position="288"/>
        <end position="314"/>
    </location>
</feature>
<comment type="caution">
    <text evidence="7">The sequence shown here is derived from an EMBL/GenBank/DDBJ whole genome shotgun (WGS) entry which is preliminary data.</text>
</comment>
<dbReference type="Pfam" id="PF13520">
    <property type="entry name" value="AA_permease_2"/>
    <property type="match status" value="1"/>
</dbReference>
<evidence type="ECO:0000313" key="7">
    <source>
        <dbReference type="EMBL" id="EHP38335.1"/>
    </source>
</evidence>
<dbReference type="PANTHER" id="PTHR42770:SF7">
    <property type="entry name" value="MEMBRANE PROTEIN"/>
    <property type="match status" value="1"/>
</dbReference>
<evidence type="ECO:0000256" key="5">
    <source>
        <dbReference type="ARBA" id="ARBA00023136"/>
    </source>
</evidence>
<accession>H1SGK9</accession>
<feature type="transmembrane region" description="Helical" evidence="6">
    <location>
        <begin position="12"/>
        <end position="34"/>
    </location>
</feature>
<keyword evidence="5 6" id="KW-0472">Membrane</keyword>
<protein>
    <submittedName>
        <fullName evidence="7">Amino acid transporter transmembrane protein</fullName>
    </submittedName>
</protein>
<dbReference type="GO" id="GO:0022857">
    <property type="term" value="F:transmembrane transporter activity"/>
    <property type="evidence" value="ECO:0007669"/>
    <property type="project" value="InterPro"/>
</dbReference>
<organism evidence="7 8">
    <name type="scientific">Cupriavidus basilensis OR16</name>
    <dbReference type="NCBI Taxonomy" id="1127483"/>
    <lineage>
        <taxon>Bacteria</taxon>
        <taxon>Pseudomonadati</taxon>
        <taxon>Pseudomonadota</taxon>
        <taxon>Betaproteobacteria</taxon>
        <taxon>Burkholderiales</taxon>
        <taxon>Burkholderiaceae</taxon>
        <taxon>Cupriavidus</taxon>
    </lineage>
</organism>
<dbReference type="InterPro" id="IPR050367">
    <property type="entry name" value="APC_superfamily"/>
</dbReference>
<feature type="transmembrane region" description="Helical" evidence="6">
    <location>
        <begin position="401"/>
        <end position="422"/>
    </location>
</feature>
<feature type="transmembrane region" description="Helical" evidence="6">
    <location>
        <begin position="335"/>
        <end position="356"/>
    </location>
</feature>
<feature type="transmembrane region" description="Helical" evidence="6">
    <location>
        <begin position="199"/>
        <end position="218"/>
    </location>
</feature>
<dbReference type="GO" id="GO:0005886">
    <property type="term" value="C:plasma membrane"/>
    <property type="evidence" value="ECO:0007669"/>
    <property type="project" value="UniProtKB-SubCell"/>
</dbReference>
<dbReference type="PIRSF" id="PIRSF006060">
    <property type="entry name" value="AA_transporter"/>
    <property type="match status" value="1"/>
</dbReference>
<evidence type="ECO:0000256" key="1">
    <source>
        <dbReference type="ARBA" id="ARBA00004651"/>
    </source>
</evidence>
<feature type="transmembrane region" description="Helical" evidence="6">
    <location>
        <begin position="161"/>
        <end position="179"/>
    </location>
</feature>
<dbReference type="AlphaFoldDB" id="H1SGK9"/>
<keyword evidence="3 6" id="KW-0812">Transmembrane</keyword>